<dbReference type="OrthoDB" id="9412224at2759"/>
<evidence type="ECO:0000313" key="8">
    <source>
        <dbReference type="Proteomes" id="UP000886700"/>
    </source>
</evidence>
<dbReference type="RefSeq" id="XP_012972751.1">
    <property type="nucleotide sequence ID" value="XM_013117297.3"/>
</dbReference>
<keyword evidence="8" id="KW-1185">Reference proteome</keyword>
<protein>
    <submittedName>
        <fullName evidence="9">APC membrane recruitment protein 3 isoform X2</fullName>
    </submittedName>
</protein>
<name>A0A1U8BZV3_MESAU</name>
<feature type="compositionally biased region" description="Polar residues" evidence="7">
    <location>
        <begin position="362"/>
        <end position="384"/>
    </location>
</feature>
<evidence type="ECO:0000313" key="9">
    <source>
        <dbReference type="RefSeq" id="XP_012972751.1"/>
    </source>
</evidence>
<gene>
    <name evidence="9" type="primary">Amer3</name>
</gene>
<dbReference type="GeneID" id="101837972"/>
<dbReference type="GO" id="GO:0005546">
    <property type="term" value="F:phosphatidylinositol-4,5-bisphosphate binding"/>
    <property type="evidence" value="ECO:0007669"/>
    <property type="project" value="TreeGrafter"/>
</dbReference>
<dbReference type="InterPro" id="IPR019003">
    <property type="entry name" value="AMER"/>
</dbReference>
<dbReference type="PANTHER" id="PTHR22237:SF2">
    <property type="entry name" value="APC MEMBRANE RECRUITMENT PROTEIN 3"/>
    <property type="match status" value="1"/>
</dbReference>
<dbReference type="GO" id="GO:0005886">
    <property type="term" value="C:plasma membrane"/>
    <property type="evidence" value="ECO:0007669"/>
    <property type="project" value="UniProtKB-SubCell"/>
</dbReference>
<evidence type="ECO:0000256" key="4">
    <source>
        <dbReference type="ARBA" id="ARBA00022687"/>
    </source>
</evidence>
<feature type="region of interest" description="Disordered" evidence="7">
    <location>
        <begin position="538"/>
        <end position="570"/>
    </location>
</feature>
<evidence type="ECO:0000256" key="5">
    <source>
        <dbReference type="ARBA" id="ARBA00023121"/>
    </source>
</evidence>
<keyword evidence="4" id="KW-0879">Wnt signaling pathway</keyword>
<feature type="region of interest" description="Disordered" evidence="7">
    <location>
        <begin position="351"/>
        <end position="413"/>
    </location>
</feature>
<dbReference type="CTD" id="205147"/>
<dbReference type="GO" id="GO:0016055">
    <property type="term" value="P:Wnt signaling pathway"/>
    <property type="evidence" value="ECO:0007669"/>
    <property type="project" value="UniProtKB-KW"/>
</dbReference>
<evidence type="ECO:0000256" key="2">
    <source>
        <dbReference type="ARBA" id="ARBA00007750"/>
    </source>
</evidence>
<comment type="similarity">
    <text evidence="2">Belongs to the Amer family.</text>
</comment>
<dbReference type="Proteomes" id="UP000886700">
    <property type="component" value="Unplaced"/>
</dbReference>
<keyword evidence="5" id="KW-0446">Lipid-binding</keyword>
<feature type="region of interest" description="Disordered" evidence="7">
    <location>
        <begin position="1"/>
        <end position="59"/>
    </location>
</feature>
<evidence type="ECO:0000256" key="6">
    <source>
        <dbReference type="ARBA" id="ARBA00023136"/>
    </source>
</evidence>
<keyword evidence="3" id="KW-1003">Cell membrane</keyword>
<dbReference type="GO" id="GO:0008013">
    <property type="term" value="F:beta-catenin binding"/>
    <property type="evidence" value="ECO:0007669"/>
    <property type="project" value="TreeGrafter"/>
</dbReference>
<evidence type="ECO:0000256" key="7">
    <source>
        <dbReference type="SAM" id="MobiDB-lite"/>
    </source>
</evidence>
<comment type="subcellular location">
    <subcellularLocation>
        <location evidence="1">Cell membrane</location>
        <topology evidence="1">Peripheral membrane protein</topology>
    </subcellularLocation>
</comment>
<dbReference type="GO" id="GO:0060828">
    <property type="term" value="P:regulation of canonical Wnt signaling pathway"/>
    <property type="evidence" value="ECO:0007669"/>
    <property type="project" value="TreeGrafter"/>
</dbReference>
<feature type="compositionally biased region" description="Polar residues" evidence="7">
    <location>
        <begin position="559"/>
        <end position="570"/>
    </location>
</feature>
<feature type="compositionally biased region" description="Polar residues" evidence="7">
    <location>
        <begin position="286"/>
        <end position="300"/>
    </location>
</feature>
<organism evidence="8 9">
    <name type="scientific">Mesocricetus auratus</name>
    <name type="common">Golden hamster</name>
    <dbReference type="NCBI Taxonomy" id="10036"/>
    <lineage>
        <taxon>Eukaryota</taxon>
        <taxon>Metazoa</taxon>
        <taxon>Chordata</taxon>
        <taxon>Craniata</taxon>
        <taxon>Vertebrata</taxon>
        <taxon>Euteleostomi</taxon>
        <taxon>Mammalia</taxon>
        <taxon>Eutheria</taxon>
        <taxon>Euarchontoglires</taxon>
        <taxon>Glires</taxon>
        <taxon>Rodentia</taxon>
        <taxon>Myomorpha</taxon>
        <taxon>Muroidea</taxon>
        <taxon>Cricetidae</taxon>
        <taxon>Cricetinae</taxon>
        <taxon>Mesocricetus</taxon>
    </lineage>
</organism>
<proteinExistence type="inferred from homology"/>
<sequence length="570" mass="60592">MELRRGKTFIKSSVQVSHEKLIDPPPPAPAKEDTGPWSLSLGGQPRPYGEKSSQTTPCVQGYGQCPNKEIQSDPESGPVSPCGTTFKLVRKSKTHDSVPGAAKAAAATGQMVGSMSFPETPGGQRMIDYRHFVPQMPFVPAVAKSIPRKRISLKKSKKCFRNLFHIRRSKTENLASLSAKGKSLASPGVPLGSVEQQGKPFLSMGEGLGLDNLCQDLSDSEFLPDSPFDLCSALCEDVASLKSFDSLTGCGEIFADGSSVPSVELKEGPESPAHSPQALDGKTPRGPSQDSIEQLASPAQNEASDFTKFWDSVNRSVRQQQRALLGPWLVSPQGTDADQLRLDASGLAELPLLPCRGPPSGSKASSIDTGTPKSEQPESVSTSDEGYYDSFSPGLEEDKKEAASSGTPAATFPRDSYSGDALYELFYDPSEAPVGPILDDDLCVSESLSGPALGTPLSMCSFHVGAEENLAPAPGPDLLSQGFLQSTWKGKECLLKLCDTELAITMGIVNWLRRTPPAPAPAPAPVPATAPTPALVLREPVAPPDTHGVLKDRRPQHTAGHNASLWNNKD</sequence>
<evidence type="ECO:0000256" key="1">
    <source>
        <dbReference type="ARBA" id="ARBA00004202"/>
    </source>
</evidence>
<reference evidence="9" key="1">
    <citation type="submission" date="2025-08" db="UniProtKB">
        <authorList>
            <consortium name="RefSeq"/>
        </authorList>
    </citation>
    <scope>IDENTIFICATION</scope>
    <source>
        <tissue evidence="9">Liver</tissue>
    </source>
</reference>
<feature type="region of interest" description="Disordered" evidence="7">
    <location>
        <begin position="261"/>
        <end position="300"/>
    </location>
</feature>
<dbReference type="PANTHER" id="PTHR22237">
    <property type="entry name" value="APC MEMBRANE RECRUITMENT PROTEIN 2-RELATED"/>
    <property type="match status" value="1"/>
</dbReference>
<accession>A0A1U8BZV3</accession>
<evidence type="ECO:0000256" key="3">
    <source>
        <dbReference type="ARBA" id="ARBA00022475"/>
    </source>
</evidence>
<dbReference type="AlphaFoldDB" id="A0A1U8BZV3"/>
<dbReference type="Pfam" id="PF09422">
    <property type="entry name" value="AMER"/>
    <property type="match status" value="2"/>
</dbReference>
<keyword evidence="6" id="KW-0472">Membrane</keyword>